<feature type="transmembrane region" description="Helical" evidence="5">
    <location>
        <begin position="264"/>
        <end position="287"/>
    </location>
</feature>
<accession>A0A3B4ADJ7</accession>
<dbReference type="Proteomes" id="UP000261520">
    <property type="component" value="Unplaced"/>
</dbReference>
<evidence type="ECO:0000256" key="2">
    <source>
        <dbReference type="ARBA" id="ARBA00022741"/>
    </source>
</evidence>
<evidence type="ECO:0000313" key="7">
    <source>
        <dbReference type="Ensembl" id="ENSPMGP00000014566.1"/>
    </source>
</evidence>
<proteinExistence type="inferred from homology"/>
<dbReference type="STRING" id="409849.ENSPMGP00000014566"/>
<comment type="similarity">
    <text evidence="1">Belongs to the TRAFAC class TrmE-Era-EngA-EngB-Septin-like GTPase superfamily. AIG1/Toc34/Toc159-like paraseptin GTPase family. IAN subfamily.</text>
</comment>
<evidence type="ECO:0000256" key="1">
    <source>
        <dbReference type="ARBA" id="ARBA00008535"/>
    </source>
</evidence>
<keyword evidence="8" id="KW-1185">Reference proteome</keyword>
<dbReference type="PANTHER" id="PTHR10903:SF170">
    <property type="entry name" value="GTPASE IMAP FAMILY MEMBER 7"/>
    <property type="match status" value="1"/>
</dbReference>
<evidence type="ECO:0000259" key="6">
    <source>
        <dbReference type="PROSITE" id="PS51720"/>
    </source>
</evidence>
<keyword evidence="4" id="KW-0175">Coiled coil</keyword>
<reference evidence="7" key="2">
    <citation type="submission" date="2025-09" db="UniProtKB">
        <authorList>
            <consortium name="Ensembl"/>
        </authorList>
    </citation>
    <scope>IDENTIFICATION</scope>
</reference>
<dbReference type="InterPro" id="IPR027417">
    <property type="entry name" value="P-loop_NTPase"/>
</dbReference>
<dbReference type="PANTHER" id="PTHR10903">
    <property type="entry name" value="GTPASE, IMAP FAMILY MEMBER-RELATED"/>
    <property type="match status" value="1"/>
</dbReference>
<evidence type="ECO:0000256" key="5">
    <source>
        <dbReference type="SAM" id="Phobius"/>
    </source>
</evidence>
<dbReference type="AlphaFoldDB" id="A0A3B4ADJ7"/>
<dbReference type="Pfam" id="PF04548">
    <property type="entry name" value="AIG1"/>
    <property type="match status" value="1"/>
</dbReference>
<dbReference type="PROSITE" id="PS51720">
    <property type="entry name" value="G_AIG1"/>
    <property type="match status" value="1"/>
</dbReference>
<dbReference type="CDD" id="cd01852">
    <property type="entry name" value="AIG1"/>
    <property type="match status" value="1"/>
</dbReference>
<keyword evidence="5" id="KW-0472">Membrane</keyword>
<dbReference type="FunFam" id="3.40.50.300:FF:000366">
    <property type="entry name" value="GTPase, IMAP family member 2"/>
    <property type="match status" value="1"/>
</dbReference>
<reference evidence="7" key="1">
    <citation type="submission" date="2025-08" db="UniProtKB">
        <authorList>
            <consortium name="Ensembl"/>
        </authorList>
    </citation>
    <scope>IDENTIFICATION</scope>
</reference>
<keyword evidence="3" id="KW-0342">GTP-binding</keyword>
<dbReference type="GO" id="GO:0005525">
    <property type="term" value="F:GTP binding"/>
    <property type="evidence" value="ECO:0007669"/>
    <property type="project" value="UniProtKB-KW"/>
</dbReference>
<evidence type="ECO:0000256" key="3">
    <source>
        <dbReference type="ARBA" id="ARBA00023134"/>
    </source>
</evidence>
<sequence>VTGVTCDEEIRIVLIGKTGNGKSASGNTLLNRHVFLSVFSPGSVTTECEKVRGTVHGRRIAVIDTPGIFDTKYKEYEVVHKLKTCIAMSAPGPHVFLIVIKLERFTQEGQKSVELIQQVFGARAVDYALILFTYGDQLGNMTIESFTRQCPKLTSLIKKCNGQYHVFNNKDWSCSQVQQLLEKIERMVAYNGGSYYTNEMFQEAERAVQESMEKILQASAERKKQDEELLKAKLKGQELQIKLEELEDKYKMQAREKAEQKNKYIFPGLVLAAAEVGVTVGAGAGIACGPLGIGVGAVVGGIVGATIGLMAPAAVVAIRNHCVTQ</sequence>
<dbReference type="SUPFAM" id="SSF52540">
    <property type="entry name" value="P-loop containing nucleoside triphosphate hydrolases"/>
    <property type="match status" value="1"/>
</dbReference>
<protein>
    <recommendedName>
        <fullName evidence="6">AIG1-type G domain-containing protein</fullName>
    </recommendedName>
</protein>
<evidence type="ECO:0000256" key="4">
    <source>
        <dbReference type="SAM" id="Coils"/>
    </source>
</evidence>
<organism evidence="7 8">
    <name type="scientific">Periophthalmus magnuspinnatus</name>
    <dbReference type="NCBI Taxonomy" id="409849"/>
    <lineage>
        <taxon>Eukaryota</taxon>
        <taxon>Metazoa</taxon>
        <taxon>Chordata</taxon>
        <taxon>Craniata</taxon>
        <taxon>Vertebrata</taxon>
        <taxon>Euteleostomi</taxon>
        <taxon>Actinopterygii</taxon>
        <taxon>Neopterygii</taxon>
        <taxon>Teleostei</taxon>
        <taxon>Neoteleostei</taxon>
        <taxon>Acanthomorphata</taxon>
        <taxon>Gobiaria</taxon>
        <taxon>Gobiiformes</taxon>
        <taxon>Gobioidei</taxon>
        <taxon>Gobiidae</taxon>
        <taxon>Oxudercinae</taxon>
        <taxon>Periophthalmus</taxon>
    </lineage>
</organism>
<evidence type="ECO:0000313" key="8">
    <source>
        <dbReference type="Proteomes" id="UP000261520"/>
    </source>
</evidence>
<feature type="coiled-coil region" evidence="4">
    <location>
        <begin position="201"/>
        <end position="263"/>
    </location>
</feature>
<keyword evidence="2" id="KW-0547">Nucleotide-binding</keyword>
<keyword evidence="5" id="KW-0812">Transmembrane</keyword>
<feature type="transmembrane region" description="Helical" evidence="5">
    <location>
        <begin position="293"/>
        <end position="318"/>
    </location>
</feature>
<dbReference type="Gene3D" id="3.40.50.300">
    <property type="entry name" value="P-loop containing nucleotide triphosphate hydrolases"/>
    <property type="match status" value="1"/>
</dbReference>
<dbReference type="InterPro" id="IPR045058">
    <property type="entry name" value="GIMA/IAN/Toc"/>
</dbReference>
<feature type="domain" description="AIG1-type G" evidence="6">
    <location>
        <begin position="7"/>
        <end position="205"/>
    </location>
</feature>
<dbReference type="Ensembl" id="ENSPMGT00000015536.1">
    <property type="protein sequence ID" value="ENSPMGP00000014566.1"/>
    <property type="gene ID" value="ENSPMGG00000011935.1"/>
</dbReference>
<name>A0A3B4ADJ7_9GOBI</name>
<keyword evidence="5" id="KW-1133">Transmembrane helix</keyword>
<dbReference type="InterPro" id="IPR006703">
    <property type="entry name" value="G_AIG1"/>
</dbReference>